<evidence type="ECO:0008006" key="3">
    <source>
        <dbReference type="Google" id="ProtNLM"/>
    </source>
</evidence>
<keyword evidence="2" id="KW-1185">Reference proteome</keyword>
<dbReference type="SUPFAM" id="SSF53474">
    <property type="entry name" value="alpha/beta-Hydrolases"/>
    <property type="match status" value="1"/>
</dbReference>
<protein>
    <recommendedName>
        <fullName evidence="3">Epoxide hydrolase</fullName>
    </recommendedName>
</protein>
<accession>A0ABP0Z3U6</accession>
<organism evidence="1 2">
    <name type="scientific">Citrullus colocynthis</name>
    <name type="common">colocynth</name>
    <dbReference type="NCBI Taxonomy" id="252529"/>
    <lineage>
        <taxon>Eukaryota</taxon>
        <taxon>Viridiplantae</taxon>
        <taxon>Streptophyta</taxon>
        <taxon>Embryophyta</taxon>
        <taxon>Tracheophyta</taxon>
        <taxon>Spermatophyta</taxon>
        <taxon>Magnoliopsida</taxon>
        <taxon>eudicotyledons</taxon>
        <taxon>Gunneridae</taxon>
        <taxon>Pentapetalae</taxon>
        <taxon>rosids</taxon>
        <taxon>fabids</taxon>
        <taxon>Cucurbitales</taxon>
        <taxon>Cucurbitaceae</taxon>
        <taxon>Benincaseae</taxon>
        <taxon>Citrullus</taxon>
    </lineage>
</organism>
<dbReference type="Proteomes" id="UP001642487">
    <property type="component" value="Chromosome 8"/>
</dbReference>
<proteinExistence type="predicted"/>
<evidence type="ECO:0000313" key="1">
    <source>
        <dbReference type="EMBL" id="CAK9327450.1"/>
    </source>
</evidence>
<dbReference type="InterPro" id="IPR029058">
    <property type="entry name" value="AB_hydrolase_fold"/>
</dbReference>
<dbReference type="EMBL" id="OZ021742">
    <property type="protein sequence ID" value="CAK9327450.1"/>
    <property type="molecule type" value="Genomic_DNA"/>
</dbReference>
<sequence>MDMVDESTPRPPWLTDEDLAAYTTLYEHSGFESALQVPYRRKHKELGISNPKVEVPVLLIIGGKDYFLKFPGIEDYLKIEKMREFMTDLEVVDLAEGTHFMQEQYPAQLNHLLFNFLTKHNI</sequence>
<gene>
    <name evidence="1" type="ORF">CITCOLO1_LOCUS19830</name>
</gene>
<name>A0ABP0Z3U6_9ROSI</name>
<dbReference type="Gene3D" id="3.40.50.1820">
    <property type="entry name" value="alpha/beta hydrolase"/>
    <property type="match status" value="1"/>
</dbReference>
<evidence type="ECO:0000313" key="2">
    <source>
        <dbReference type="Proteomes" id="UP001642487"/>
    </source>
</evidence>
<dbReference type="PANTHER" id="PTHR43329">
    <property type="entry name" value="EPOXIDE HYDROLASE"/>
    <property type="match status" value="1"/>
</dbReference>
<reference evidence="1 2" key="1">
    <citation type="submission" date="2024-03" db="EMBL/GenBank/DDBJ databases">
        <authorList>
            <person name="Gkanogiannis A."/>
            <person name="Becerra Lopez-Lavalle L."/>
        </authorList>
    </citation>
    <scope>NUCLEOTIDE SEQUENCE [LARGE SCALE GENOMIC DNA]</scope>
</reference>